<dbReference type="AlphaFoldDB" id="A0A1M7G345"/>
<protein>
    <submittedName>
        <fullName evidence="3">Flagellar basal-body rod modification protein FlgD</fullName>
    </submittedName>
</protein>
<proteinExistence type="inferred from homology"/>
<accession>A0A1M7G345</accession>
<dbReference type="Pfam" id="PF03963">
    <property type="entry name" value="FlgD"/>
    <property type="match status" value="1"/>
</dbReference>
<reference evidence="4" key="1">
    <citation type="submission" date="2016-11" db="EMBL/GenBank/DDBJ databases">
        <authorList>
            <person name="Varghese N."/>
            <person name="Submissions S."/>
        </authorList>
    </citation>
    <scope>NUCLEOTIDE SEQUENCE [LARGE SCALE GENOMIC DNA]</scope>
    <source>
        <strain evidence="4">DSM 18802</strain>
    </source>
</reference>
<dbReference type="Proteomes" id="UP000184375">
    <property type="component" value="Unassembled WGS sequence"/>
</dbReference>
<evidence type="ECO:0000256" key="1">
    <source>
        <dbReference type="ARBA" id="ARBA00010577"/>
    </source>
</evidence>
<evidence type="ECO:0000313" key="4">
    <source>
        <dbReference type="Proteomes" id="UP000184375"/>
    </source>
</evidence>
<dbReference type="STRING" id="447595.SAMN05660826_00253"/>
<keyword evidence="3" id="KW-0966">Cell projection</keyword>
<evidence type="ECO:0000313" key="3">
    <source>
        <dbReference type="EMBL" id="SHM10670.1"/>
    </source>
</evidence>
<gene>
    <name evidence="3" type="ORF">SAMN05660826_00253</name>
</gene>
<keyword evidence="3" id="KW-0282">Flagellum</keyword>
<keyword evidence="3" id="KW-0969">Cilium</keyword>
<organism evidence="3 4">
    <name type="scientific">Caldanaerovirga acetigignens</name>
    <dbReference type="NCBI Taxonomy" id="447595"/>
    <lineage>
        <taxon>Bacteria</taxon>
        <taxon>Bacillati</taxon>
        <taxon>Bacillota</taxon>
        <taxon>Clostridia</taxon>
        <taxon>Thermosediminibacterales</taxon>
        <taxon>Thermosediminibacteraceae</taxon>
        <taxon>Caldanaerovirga</taxon>
    </lineage>
</organism>
<dbReference type="GO" id="GO:0044781">
    <property type="term" value="P:bacterial-type flagellum organization"/>
    <property type="evidence" value="ECO:0007669"/>
    <property type="project" value="UniProtKB-KW"/>
</dbReference>
<keyword evidence="2" id="KW-1005">Bacterial flagellum biogenesis</keyword>
<evidence type="ECO:0000256" key="2">
    <source>
        <dbReference type="ARBA" id="ARBA00022795"/>
    </source>
</evidence>
<sequence length="129" mass="13991">MNIIESGRILGIMGNSGDYTTKKSALSKDDFLKLLITELKFQNPLEPLESKEYIAQLATFSTLEQLQNLNKQISIVSAISLIGKNVKAVDENGFAAGVVKGISFGQAELKLIVGDEERLVSVGDVFEVS</sequence>
<name>A0A1M7G345_9FIRM</name>
<dbReference type="InterPro" id="IPR005648">
    <property type="entry name" value="FlgD"/>
</dbReference>
<comment type="similarity">
    <text evidence="1">Belongs to the FlgD family.</text>
</comment>
<keyword evidence="4" id="KW-1185">Reference proteome</keyword>
<dbReference type="RefSeq" id="WP_244269701.1">
    <property type="nucleotide sequence ID" value="NZ_FRCR01000001.1"/>
</dbReference>
<dbReference type="EMBL" id="FRCR01000001">
    <property type="protein sequence ID" value="SHM10670.1"/>
    <property type="molecule type" value="Genomic_DNA"/>
</dbReference>